<dbReference type="RefSeq" id="WP_232403035.1">
    <property type="nucleotide sequence ID" value="NZ_CP102173.1"/>
</dbReference>
<proteinExistence type="inferred from homology"/>
<gene>
    <name evidence="7" type="primary">lhgO</name>
    <name evidence="7" type="ORF">NQV15_01065</name>
</gene>
<dbReference type="PANTHER" id="PTHR43104">
    <property type="entry name" value="L-2-HYDROXYGLUTARATE DEHYDROGENASE, MITOCHONDRIAL"/>
    <property type="match status" value="1"/>
</dbReference>
<keyword evidence="3" id="KW-0274">FAD</keyword>
<dbReference type="EC" id="1.1.3.-" evidence="7"/>
<keyword evidence="2" id="KW-0285">Flavoprotein</keyword>
<dbReference type="NCBIfam" id="NF008726">
    <property type="entry name" value="PRK11728.1"/>
    <property type="match status" value="1"/>
</dbReference>
<dbReference type="InterPro" id="IPR036188">
    <property type="entry name" value="FAD/NAD-bd_sf"/>
</dbReference>
<keyword evidence="4 7" id="KW-0560">Oxidoreductase</keyword>
<evidence type="ECO:0000256" key="5">
    <source>
        <dbReference type="ARBA" id="ARBA00037941"/>
    </source>
</evidence>
<name>A0ABY5MB12_9ACTN</name>
<evidence type="ECO:0000256" key="3">
    <source>
        <dbReference type="ARBA" id="ARBA00022827"/>
    </source>
</evidence>
<dbReference type="Pfam" id="PF01266">
    <property type="entry name" value="DAO"/>
    <property type="match status" value="1"/>
</dbReference>
<evidence type="ECO:0000256" key="1">
    <source>
        <dbReference type="ARBA" id="ARBA00001974"/>
    </source>
</evidence>
<dbReference type="PANTHER" id="PTHR43104:SF2">
    <property type="entry name" value="L-2-HYDROXYGLUTARATE DEHYDROGENASE, MITOCHONDRIAL"/>
    <property type="match status" value="1"/>
</dbReference>
<sequence length="397" mass="42770">MTVSRRVVVVGGGIVGLAAAHELTLRGHQVTVLEKTEQWASHQTGHNSGVIHAGPYYKPGSLKATMCLAGNRSMTRFAQEHGIAHDICGKLIVATSADQIPRLQRLMSFAEANGTPARMVSASEAREYEPHVRAVQAMRVESTGIIDYTAVSVKLAELAELGGAELVLGAEVTAISQRAEGITVEHTKGRVEADLLVNCAGLHSDRVAALAGLDPEVRIIPFRGEYYELTAERSSLVNGLIYPVPDPDLPFLGVHLTRMIDGTVHAGPNAVLALAREGYSWRDRSWRDTRESVLYPGFARLAAHNLRTGTQEVLRSFSRRRFAASLAELVPEITKDDIVRSGSGVRAQAVRRDGSLADDFIIQKAPHQVHVLNAPSPAATSALEIAKHIAQAAESVS</sequence>
<evidence type="ECO:0000313" key="7">
    <source>
        <dbReference type="EMBL" id="UUP13932.1"/>
    </source>
</evidence>
<protein>
    <submittedName>
        <fullName evidence="7">L-2-hydroxyglutarate oxidase</fullName>
        <ecNumber evidence="7">1.1.3.-</ecNumber>
    </submittedName>
</protein>
<dbReference type="GO" id="GO:0016491">
    <property type="term" value="F:oxidoreductase activity"/>
    <property type="evidence" value="ECO:0007669"/>
    <property type="project" value="UniProtKB-KW"/>
</dbReference>
<accession>A0ABY5MB12</accession>
<dbReference type="Gene3D" id="3.50.50.60">
    <property type="entry name" value="FAD/NAD(P)-binding domain"/>
    <property type="match status" value="1"/>
</dbReference>
<comment type="similarity">
    <text evidence="5">Belongs to the L2HGDH family.</text>
</comment>
<keyword evidence="8" id="KW-1185">Reference proteome</keyword>
<evidence type="ECO:0000256" key="2">
    <source>
        <dbReference type="ARBA" id="ARBA00022630"/>
    </source>
</evidence>
<reference evidence="7 8" key="1">
    <citation type="submission" date="2022-08" db="EMBL/GenBank/DDBJ databases">
        <title>novel species in genus Aeromicrobium.</title>
        <authorList>
            <person name="Ye L."/>
        </authorList>
    </citation>
    <scope>NUCLEOTIDE SEQUENCE [LARGE SCALE GENOMIC DNA]</scope>
    <source>
        <strain evidence="8">zg-Y1379</strain>
    </source>
</reference>
<evidence type="ECO:0000259" key="6">
    <source>
        <dbReference type="Pfam" id="PF01266"/>
    </source>
</evidence>
<dbReference type="EMBL" id="CP102173">
    <property type="protein sequence ID" value="UUP13932.1"/>
    <property type="molecule type" value="Genomic_DNA"/>
</dbReference>
<evidence type="ECO:0000256" key="4">
    <source>
        <dbReference type="ARBA" id="ARBA00023002"/>
    </source>
</evidence>
<dbReference type="InterPro" id="IPR006076">
    <property type="entry name" value="FAD-dep_OxRdtase"/>
</dbReference>
<feature type="domain" description="FAD dependent oxidoreductase" evidence="6">
    <location>
        <begin position="6"/>
        <end position="391"/>
    </location>
</feature>
<evidence type="ECO:0000313" key="8">
    <source>
        <dbReference type="Proteomes" id="UP001316184"/>
    </source>
</evidence>
<dbReference type="SUPFAM" id="SSF51905">
    <property type="entry name" value="FAD/NAD(P)-binding domain"/>
    <property type="match status" value="1"/>
</dbReference>
<comment type="cofactor">
    <cofactor evidence="1">
        <name>FAD</name>
        <dbReference type="ChEBI" id="CHEBI:57692"/>
    </cofactor>
</comment>
<dbReference type="Proteomes" id="UP001316184">
    <property type="component" value="Chromosome"/>
</dbReference>
<organism evidence="7 8">
    <name type="scientific">Aeromicrobium wangtongii</name>
    <dbReference type="NCBI Taxonomy" id="2969247"/>
    <lineage>
        <taxon>Bacteria</taxon>
        <taxon>Bacillati</taxon>
        <taxon>Actinomycetota</taxon>
        <taxon>Actinomycetes</taxon>
        <taxon>Propionibacteriales</taxon>
        <taxon>Nocardioidaceae</taxon>
        <taxon>Aeromicrobium</taxon>
    </lineage>
</organism>
<dbReference type="Gene3D" id="3.30.9.10">
    <property type="entry name" value="D-Amino Acid Oxidase, subunit A, domain 2"/>
    <property type="match status" value="1"/>
</dbReference>